<dbReference type="EMBL" id="JBHSSM010000023">
    <property type="protein sequence ID" value="MFC6315984.1"/>
    <property type="molecule type" value="Genomic_DNA"/>
</dbReference>
<keyword evidence="5" id="KW-0963">Cytoplasm</keyword>
<evidence type="ECO:0000256" key="4">
    <source>
        <dbReference type="ARBA" id="ARBA00012140"/>
    </source>
</evidence>
<organism evidence="16 17">
    <name type="scientific">Lapidilactobacillus achengensis</name>
    <dbReference type="NCBI Taxonomy" id="2486000"/>
    <lineage>
        <taxon>Bacteria</taxon>
        <taxon>Bacillati</taxon>
        <taxon>Bacillota</taxon>
        <taxon>Bacilli</taxon>
        <taxon>Lactobacillales</taxon>
        <taxon>Lactobacillaceae</taxon>
        <taxon>Lapidilactobacillus</taxon>
    </lineage>
</organism>
<keyword evidence="17" id="KW-1185">Reference proteome</keyword>
<dbReference type="Gene3D" id="1.10.940.10">
    <property type="entry name" value="NusB-like"/>
    <property type="match status" value="1"/>
</dbReference>
<dbReference type="Proteomes" id="UP001596310">
    <property type="component" value="Unassembled WGS sequence"/>
</dbReference>
<dbReference type="RefSeq" id="WP_125601555.1">
    <property type="nucleotide sequence ID" value="NZ_JBHSSM010000023.1"/>
</dbReference>
<evidence type="ECO:0000256" key="12">
    <source>
        <dbReference type="ARBA" id="ARBA00031088"/>
    </source>
</evidence>
<keyword evidence="8 14" id="KW-0808">Transferase</keyword>
<comment type="similarity">
    <text evidence="3 14">Belongs to the class I-like SAM-binding methyltransferase superfamily. RsmB/NOP family.</text>
</comment>
<evidence type="ECO:0000256" key="10">
    <source>
        <dbReference type="ARBA" id="ARBA00022884"/>
    </source>
</evidence>
<dbReference type="CDD" id="cd02440">
    <property type="entry name" value="AdoMet_MTases"/>
    <property type="match status" value="1"/>
</dbReference>
<keyword evidence="6" id="KW-0698">rRNA processing</keyword>
<gene>
    <name evidence="16" type="primary">rsmB</name>
    <name evidence="16" type="ORF">ACFQHW_10460</name>
</gene>
<accession>A0ABW1UPU3</accession>
<comment type="subcellular location">
    <subcellularLocation>
        <location evidence="2">Cytoplasm</location>
    </subcellularLocation>
</comment>
<dbReference type="InterPro" id="IPR018314">
    <property type="entry name" value="RsmB/NOL1/NOP2-like_CS"/>
</dbReference>
<dbReference type="Pfam" id="PF01189">
    <property type="entry name" value="Methyltr_RsmB-F"/>
    <property type="match status" value="1"/>
</dbReference>
<feature type="binding site" evidence="14">
    <location>
        <position position="313"/>
    </location>
    <ligand>
        <name>S-adenosyl-L-methionine</name>
        <dbReference type="ChEBI" id="CHEBI:59789"/>
    </ligand>
</feature>
<evidence type="ECO:0000256" key="3">
    <source>
        <dbReference type="ARBA" id="ARBA00007494"/>
    </source>
</evidence>
<dbReference type="InterPro" id="IPR004573">
    <property type="entry name" value="rRNA_ssu_MeTfrase_B"/>
</dbReference>
<dbReference type="SUPFAM" id="SSF48013">
    <property type="entry name" value="NusB-like"/>
    <property type="match status" value="1"/>
</dbReference>
<keyword evidence="9 14" id="KW-0949">S-adenosyl-L-methionine</keyword>
<comment type="caution">
    <text evidence="16">The sequence shown here is derived from an EMBL/GenBank/DDBJ whole genome shotgun (WGS) entry which is preliminary data.</text>
</comment>
<dbReference type="PROSITE" id="PS51686">
    <property type="entry name" value="SAM_MT_RSMB_NOP"/>
    <property type="match status" value="1"/>
</dbReference>
<dbReference type="Gene3D" id="3.40.50.150">
    <property type="entry name" value="Vaccinia Virus protein VP39"/>
    <property type="match status" value="1"/>
</dbReference>
<dbReference type="InterPro" id="IPR049560">
    <property type="entry name" value="MeTrfase_RsmB-F_NOP2_cat"/>
</dbReference>
<dbReference type="EC" id="2.1.1.176" evidence="4"/>
<feature type="active site" description="Nucleophile" evidence="14">
    <location>
        <position position="385"/>
    </location>
</feature>
<dbReference type="InterPro" id="IPR006027">
    <property type="entry name" value="NusB_RsmB_TIM44"/>
</dbReference>
<dbReference type="PRINTS" id="PR02008">
    <property type="entry name" value="RCMTFAMILY"/>
</dbReference>
<evidence type="ECO:0000256" key="1">
    <source>
        <dbReference type="ARBA" id="ARBA00002724"/>
    </source>
</evidence>
<evidence type="ECO:0000259" key="15">
    <source>
        <dbReference type="PROSITE" id="PS51686"/>
    </source>
</evidence>
<feature type="binding site" evidence="14">
    <location>
        <position position="285"/>
    </location>
    <ligand>
        <name>S-adenosyl-L-methionine</name>
        <dbReference type="ChEBI" id="CHEBI:59789"/>
    </ligand>
</feature>
<comment type="catalytic activity">
    <reaction evidence="13">
        <text>cytidine(967) in 16S rRNA + S-adenosyl-L-methionine = 5-methylcytidine(967) in 16S rRNA + S-adenosyl-L-homocysteine + H(+)</text>
        <dbReference type="Rhea" id="RHEA:42748"/>
        <dbReference type="Rhea" id="RHEA-COMP:10219"/>
        <dbReference type="Rhea" id="RHEA-COMP:10220"/>
        <dbReference type="ChEBI" id="CHEBI:15378"/>
        <dbReference type="ChEBI" id="CHEBI:57856"/>
        <dbReference type="ChEBI" id="CHEBI:59789"/>
        <dbReference type="ChEBI" id="CHEBI:74483"/>
        <dbReference type="ChEBI" id="CHEBI:82748"/>
        <dbReference type="EC" id="2.1.1.176"/>
    </reaction>
</comment>
<evidence type="ECO:0000256" key="14">
    <source>
        <dbReference type="PROSITE-ProRule" id="PRU01023"/>
    </source>
</evidence>
<evidence type="ECO:0000256" key="13">
    <source>
        <dbReference type="ARBA" id="ARBA00047283"/>
    </source>
</evidence>
<feature type="binding site" evidence="14">
    <location>
        <begin position="259"/>
        <end position="265"/>
    </location>
    <ligand>
        <name>S-adenosyl-L-methionine</name>
        <dbReference type="ChEBI" id="CHEBI:59789"/>
    </ligand>
</feature>
<evidence type="ECO:0000313" key="16">
    <source>
        <dbReference type="EMBL" id="MFC6315984.1"/>
    </source>
</evidence>
<feature type="domain" description="SAM-dependent MTase RsmB/NOP-type" evidence="15">
    <location>
        <begin position="170"/>
        <end position="446"/>
    </location>
</feature>
<dbReference type="PANTHER" id="PTHR22807">
    <property type="entry name" value="NOP2 YEAST -RELATED NOL1/NOP2/FMU SUN DOMAIN-CONTAINING"/>
    <property type="match status" value="1"/>
</dbReference>
<dbReference type="NCBIfam" id="TIGR00563">
    <property type="entry name" value="rsmB"/>
    <property type="match status" value="1"/>
</dbReference>
<proteinExistence type="inferred from homology"/>
<dbReference type="Pfam" id="PF22458">
    <property type="entry name" value="RsmF-B_ferredox"/>
    <property type="match status" value="1"/>
</dbReference>
<evidence type="ECO:0000256" key="2">
    <source>
        <dbReference type="ARBA" id="ARBA00004496"/>
    </source>
</evidence>
<name>A0ABW1UPU3_9LACO</name>
<dbReference type="InterPro" id="IPR023267">
    <property type="entry name" value="RCMT"/>
</dbReference>
<dbReference type="NCBIfam" id="NF011494">
    <property type="entry name" value="PRK14902.1"/>
    <property type="match status" value="1"/>
</dbReference>
<dbReference type="InterPro" id="IPR001678">
    <property type="entry name" value="MeTrfase_RsmB-F_NOP2_dom"/>
</dbReference>
<evidence type="ECO:0000256" key="5">
    <source>
        <dbReference type="ARBA" id="ARBA00022490"/>
    </source>
</evidence>
<evidence type="ECO:0000256" key="11">
    <source>
        <dbReference type="ARBA" id="ARBA00030399"/>
    </source>
</evidence>
<feature type="binding site" evidence="14">
    <location>
        <position position="332"/>
    </location>
    <ligand>
        <name>S-adenosyl-L-methionine</name>
        <dbReference type="ChEBI" id="CHEBI:59789"/>
    </ligand>
</feature>
<sequence>MSKLTARQVAVNLLEDIEAKQQYANLELNHVLSRSQLSAVDQKLVTRLVYGTLQWQLRLDADWQRFVKTPAQLPLWVQTLLRMSVYQLFFLDKVPAHAILNEATNIAKQRDHGKYARLVNAVMRQTQRHGEVDFAALTDPAERLSLTYSVPQWLVATLLTQYGAATVTQVLATVNQPAPAALRVNLLKTTREKLLAELQPEFPSLQASALSPVGLVASEGFFAQTEAFQAGEYTLQDESSQLVAPALQVRPGDQVLDACAAPGGKATHLATYLDPAQGGHLTALDIHQHKLKLITDNASRLGVADRITAKLLDARHVDQVFADQSFDRVLVDAPCSGFGLMRRKPEIRYAKTAAGIARLPEIQGAILAAVAPKVKVGGLLVYSTCTILAAENQAVIAQFLADHPNFQQRPVVSAPNDVAGTAATGLQLLMDDGQHDGFFIACLQRVD</sequence>
<dbReference type="SUPFAM" id="SSF53335">
    <property type="entry name" value="S-adenosyl-L-methionine-dependent methyltransferases"/>
    <property type="match status" value="1"/>
</dbReference>
<dbReference type="GO" id="GO:0008168">
    <property type="term" value="F:methyltransferase activity"/>
    <property type="evidence" value="ECO:0007669"/>
    <property type="project" value="UniProtKB-KW"/>
</dbReference>
<dbReference type="Pfam" id="PF01029">
    <property type="entry name" value="NusB"/>
    <property type="match status" value="1"/>
</dbReference>
<dbReference type="InterPro" id="IPR029063">
    <property type="entry name" value="SAM-dependent_MTases_sf"/>
</dbReference>
<reference evidence="17" key="1">
    <citation type="journal article" date="2019" name="Int. J. Syst. Evol. Microbiol.">
        <title>The Global Catalogue of Microorganisms (GCM) 10K type strain sequencing project: providing services to taxonomists for standard genome sequencing and annotation.</title>
        <authorList>
            <consortium name="The Broad Institute Genomics Platform"/>
            <consortium name="The Broad Institute Genome Sequencing Center for Infectious Disease"/>
            <person name="Wu L."/>
            <person name="Ma J."/>
        </authorList>
    </citation>
    <scope>NUCLEOTIDE SEQUENCE [LARGE SCALE GENOMIC DNA]</scope>
    <source>
        <strain evidence="17">CCM 8897</strain>
    </source>
</reference>
<keyword evidence="10 14" id="KW-0694">RNA-binding</keyword>
<evidence type="ECO:0000256" key="7">
    <source>
        <dbReference type="ARBA" id="ARBA00022603"/>
    </source>
</evidence>
<protein>
    <recommendedName>
        <fullName evidence="4">16S rRNA (cytosine(967)-C(5))-methyltransferase</fullName>
        <ecNumber evidence="4">2.1.1.176</ecNumber>
    </recommendedName>
    <alternativeName>
        <fullName evidence="11">16S rRNA m5C967 methyltransferase</fullName>
    </alternativeName>
    <alternativeName>
        <fullName evidence="12">rRNA (cytosine-C(5)-)-methyltransferase RsmB</fullName>
    </alternativeName>
</protein>
<dbReference type="GO" id="GO:0032259">
    <property type="term" value="P:methylation"/>
    <property type="evidence" value="ECO:0007669"/>
    <property type="project" value="UniProtKB-KW"/>
</dbReference>
<keyword evidence="7 14" id="KW-0489">Methyltransferase</keyword>
<evidence type="ECO:0000256" key="9">
    <source>
        <dbReference type="ARBA" id="ARBA00022691"/>
    </source>
</evidence>
<dbReference type="Gene3D" id="3.30.70.1170">
    <property type="entry name" value="Sun protein, domain 3"/>
    <property type="match status" value="1"/>
</dbReference>
<evidence type="ECO:0000313" key="17">
    <source>
        <dbReference type="Proteomes" id="UP001596310"/>
    </source>
</evidence>
<dbReference type="InterPro" id="IPR035926">
    <property type="entry name" value="NusB-like_sf"/>
</dbReference>
<evidence type="ECO:0000256" key="6">
    <source>
        <dbReference type="ARBA" id="ARBA00022552"/>
    </source>
</evidence>
<dbReference type="PANTHER" id="PTHR22807:SF53">
    <property type="entry name" value="RIBOSOMAL RNA SMALL SUBUNIT METHYLTRANSFERASE B-RELATED"/>
    <property type="match status" value="1"/>
</dbReference>
<evidence type="ECO:0000256" key="8">
    <source>
        <dbReference type="ARBA" id="ARBA00022679"/>
    </source>
</evidence>
<dbReference type="InterPro" id="IPR054728">
    <property type="entry name" value="RsmB-like_ferredoxin"/>
</dbReference>
<dbReference type="PROSITE" id="PS01153">
    <property type="entry name" value="NOL1_NOP2_SUN"/>
    <property type="match status" value="1"/>
</dbReference>
<comment type="function">
    <text evidence="1">Specifically methylates the cytosine at position 967 (m5C967) of 16S rRNA.</text>
</comment>